<dbReference type="PANTHER" id="PTHR37314">
    <property type="entry name" value="SLR0142 PROTEIN"/>
    <property type="match status" value="1"/>
</dbReference>
<evidence type="ECO:0000313" key="2">
    <source>
        <dbReference type="EMBL" id="MFC7606883.1"/>
    </source>
</evidence>
<keyword evidence="1" id="KW-0472">Membrane</keyword>
<protein>
    <submittedName>
        <fullName evidence="2">YoaK family protein</fullName>
    </submittedName>
</protein>
<name>A0ABW2TFU2_9ACTN</name>
<dbReference type="PANTHER" id="PTHR37314:SF4">
    <property type="entry name" value="UPF0700 TRANSMEMBRANE PROTEIN YOAK"/>
    <property type="match status" value="1"/>
</dbReference>
<keyword evidence="1" id="KW-1133">Transmembrane helix</keyword>
<feature type="transmembrane region" description="Helical" evidence="1">
    <location>
        <begin position="195"/>
        <end position="213"/>
    </location>
</feature>
<keyword evidence="1" id="KW-0812">Transmembrane</keyword>
<feature type="transmembrane region" description="Helical" evidence="1">
    <location>
        <begin position="12"/>
        <end position="34"/>
    </location>
</feature>
<evidence type="ECO:0000313" key="3">
    <source>
        <dbReference type="Proteomes" id="UP001596514"/>
    </source>
</evidence>
<gene>
    <name evidence="2" type="ORF">ACFQVD_42985</name>
</gene>
<dbReference type="RefSeq" id="WP_343966853.1">
    <property type="nucleotide sequence ID" value="NZ_BAAAGK010000045.1"/>
</dbReference>
<proteinExistence type="predicted"/>
<accession>A0ABW2TFU2</accession>
<feature type="transmembrane region" description="Helical" evidence="1">
    <location>
        <begin position="88"/>
        <end position="108"/>
    </location>
</feature>
<evidence type="ECO:0000256" key="1">
    <source>
        <dbReference type="SAM" id="Phobius"/>
    </source>
</evidence>
<reference evidence="3" key="1">
    <citation type="journal article" date="2019" name="Int. J. Syst. Evol. Microbiol.">
        <title>The Global Catalogue of Microorganisms (GCM) 10K type strain sequencing project: providing services to taxonomists for standard genome sequencing and annotation.</title>
        <authorList>
            <consortium name="The Broad Institute Genomics Platform"/>
            <consortium name="The Broad Institute Genome Sequencing Center for Infectious Disease"/>
            <person name="Wu L."/>
            <person name="Ma J."/>
        </authorList>
    </citation>
    <scope>NUCLEOTIDE SEQUENCE [LARGE SCALE GENOMIC DNA]</scope>
    <source>
        <strain evidence="3">JCM 10083</strain>
    </source>
</reference>
<dbReference type="Pfam" id="PF06912">
    <property type="entry name" value="DUF1275"/>
    <property type="match status" value="1"/>
</dbReference>
<dbReference type="Proteomes" id="UP001596514">
    <property type="component" value="Unassembled WGS sequence"/>
</dbReference>
<sequence>MRDGRPSDVSLAGLTAISGLVDAISYVGIGQVFMANMTGNLLILGFAAGDPSKFPLVATAIAVLGFFLGAGLAGRLTDRVSNVRRRMVLAMTMETSLFAVTTVGSFLLPTTQAGRYPLIVALGLAMGGRNTVVRRLKIPEISTTVVTGTLANLAADSVLGTGKRTRARRRAGEIVSLVLGACVGVLLLRHLGFNATLAALTLLMAVITALYAWRTSPTRAR</sequence>
<organism evidence="2 3">
    <name type="scientific">Streptosporangium amethystogenes subsp. fukuiense</name>
    <dbReference type="NCBI Taxonomy" id="698418"/>
    <lineage>
        <taxon>Bacteria</taxon>
        <taxon>Bacillati</taxon>
        <taxon>Actinomycetota</taxon>
        <taxon>Actinomycetes</taxon>
        <taxon>Streptosporangiales</taxon>
        <taxon>Streptosporangiaceae</taxon>
        <taxon>Streptosporangium</taxon>
    </lineage>
</organism>
<feature type="transmembrane region" description="Helical" evidence="1">
    <location>
        <begin position="54"/>
        <end position="76"/>
    </location>
</feature>
<dbReference type="EMBL" id="JBHTEE010000001">
    <property type="protein sequence ID" value="MFC7606883.1"/>
    <property type="molecule type" value="Genomic_DNA"/>
</dbReference>
<feature type="transmembrane region" description="Helical" evidence="1">
    <location>
        <begin position="114"/>
        <end position="132"/>
    </location>
</feature>
<keyword evidence="3" id="KW-1185">Reference proteome</keyword>
<feature type="transmembrane region" description="Helical" evidence="1">
    <location>
        <begin position="171"/>
        <end position="189"/>
    </location>
</feature>
<comment type="caution">
    <text evidence="2">The sequence shown here is derived from an EMBL/GenBank/DDBJ whole genome shotgun (WGS) entry which is preliminary data.</text>
</comment>
<dbReference type="InterPro" id="IPR010699">
    <property type="entry name" value="DUF1275"/>
</dbReference>